<name>A0A330L417_9BACT</name>
<dbReference type="Proteomes" id="UP000248168">
    <property type="component" value="Unassembled WGS sequence"/>
</dbReference>
<proteinExistence type="predicted"/>
<protein>
    <submittedName>
        <fullName evidence="1">Uncharacterized protein</fullName>
    </submittedName>
</protein>
<dbReference type="OrthoDB" id="9789487at2"/>
<evidence type="ECO:0000313" key="1">
    <source>
        <dbReference type="EMBL" id="SPP64437.1"/>
    </source>
</evidence>
<dbReference type="EMBL" id="OUNR01000012">
    <property type="protein sequence ID" value="SPP64437.1"/>
    <property type="molecule type" value="Genomic_DNA"/>
</dbReference>
<dbReference type="RefSeq" id="WP_121988833.1">
    <property type="nucleotide sequence ID" value="NZ_OUNR01000012.1"/>
</dbReference>
<reference evidence="2" key="1">
    <citation type="submission" date="2018-04" db="EMBL/GenBank/DDBJ databases">
        <authorList>
            <person name="Lucker S."/>
            <person name="Sakoula D."/>
        </authorList>
    </citation>
    <scope>NUCLEOTIDE SEQUENCE [LARGE SCALE GENOMIC DNA]</scope>
</reference>
<gene>
    <name evidence="1" type="ORF">NITLEN_20076</name>
</gene>
<evidence type="ECO:0000313" key="2">
    <source>
        <dbReference type="Proteomes" id="UP000248168"/>
    </source>
</evidence>
<dbReference type="AlphaFoldDB" id="A0A330L417"/>
<accession>A0A330L417</accession>
<keyword evidence="2" id="KW-1185">Reference proteome</keyword>
<organism evidence="1 2">
    <name type="scientific">Nitrospira lenta</name>
    <dbReference type="NCBI Taxonomy" id="1436998"/>
    <lineage>
        <taxon>Bacteria</taxon>
        <taxon>Pseudomonadati</taxon>
        <taxon>Nitrospirota</taxon>
        <taxon>Nitrospiria</taxon>
        <taxon>Nitrospirales</taxon>
        <taxon>Nitrospiraceae</taxon>
        <taxon>Nitrospira</taxon>
    </lineage>
</organism>
<sequence length="128" mass="13707">MALKKGDFIDEQARHPHACGLIVKVMGGGEGFEKIVCCDHDLTEQDVVAEMGSPAGRKRGALPSAVVLDEKKLYPDSCGLRVMIMDGGAGFKEIRCCGHSLTISSMRELKFGQMRAPEPEQTGQAGTA</sequence>
<dbReference type="InParanoid" id="A0A330L417"/>